<proteinExistence type="predicted"/>
<organism evidence="2 3">
    <name type="scientific">Burkholderia singularis</name>
    <dbReference type="NCBI Taxonomy" id="1503053"/>
    <lineage>
        <taxon>Bacteria</taxon>
        <taxon>Pseudomonadati</taxon>
        <taxon>Pseudomonadota</taxon>
        <taxon>Betaproteobacteria</taxon>
        <taxon>Burkholderiales</taxon>
        <taxon>Burkholderiaceae</taxon>
        <taxon>Burkholderia</taxon>
        <taxon>pseudomallei group</taxon>
    </lineage>
</organism>
<sequence length="212" mass="23097">MAIRARHAFRLARGRLAAGADGGGCRRGGGRDCVAARRAHRSGRLHDRFPWESTSEREQRSCNSAIGARLVSSCAIRPSRADAQRGHALRRAARLAWRCASAQRIGAPPGSAERSASAVVWRPRSRFGWHADPRGGGEPPGRPSRPAQQTGQTAPAWPSGPARPACYHCLLLVPPVICQSDEFRDFFGRASRDADDRFAREPPRHVASRARA</sequence>
<accession>A0A238GZ61</accession>
<feature type="region of interest" description="Disordered" evidence="1">
    <location>
        <begin position="126"/>
        <end position="159"/>
    </location>
</feature>
<name>A0A238GZ61_9BURK</name>
<reference evidence="2 3" key="1">
    <citation type="submission" date="2017-04" db="EMBL/GenBank/DDBJ databases">
        <authorList>
            <person name="Afonso C.L."/>
            <person name="Miller P.J."/>
            <person name="Scott M.A."/>
            <person name="Spackman E."/>
            <person name="Goraichik I."/>
            <person name="Dimitrov K.M."/>
            <person name="Suarez D.L."/>
            <person name="Swayne D.E."/>
        </authorList>
    </citation>
    <scope>NUCLEOTIDE SEQUENCE [LARGE SCALE GENOMIC DNA]</scope>
    <source>
        <strain evidence="2">LMG 28154</strain>
    </source>
</reference>
<dbReference type="AlphaFoldDB" id="A0A238GZ61"/>
<dbReference type="EMBL" id="FXAN01000013">
    <property type="protein sequence ID" value="SMF98233.1"/>
    <property type="molecule type" value="Genomic_DNA"/>
</dbReference>
<protein>
    <submittedName>
        <fullName evidence="2">Uncharacterized protein</fullName>
    </submittedName>
</protein>
<gene>
    <name evidence="2" type="ORF">BSIN_1524</name>
</gene>
<evidence type="ECO:0000313" key="3">
    <source>
        <dbReference type="Proteomes" id="UP000198460"/>
    </source>
</evidence>
<evidence type="ECO:0000313" key="2">
    <source>
        <dbReference type="EMBL" id="SMF98233.1"/>
    </source>
</evidence>
<dbReference type="Proteomes" id="UP000198460">
    <property type="component" value="Unassembled WGS sequence"/>
</dbReference>
<evidence type="ECO:0000256" key="1">
    <source>
        <dbReference type="SAM" id="MobiDB-lite"/>
    </source>
</evidence>